<name>A0E2F3_PARTE</name>
<keyword evidence="3" id="KW-1185">Reference proteome</keyword>
<proteinExistence type="predicted"/>
<organism evidence="2 3">
    <name type="scientific">Paramecium tetraurelia</name>
    <dbReference type="NCBI Taxonomy" id="5888"/>
    <lineage>
        <taxon>Eukaryota</taxon>
        <taxon>Sar</taxon>
        <taxon>Alveolata</taxon>
        <taxon>Ciliophora</taxon>
        <taxon>Intramacronucleata</taxon>
        <taxon>Oligohymenophorea</taxon>
        <taxon>Peniculida</taxon>
        <taxon>Parameciidae</taxon>
        <taxon>Paramecium</taxon>
    </lineage>
</organism>
<dbReference type="Proteomes" id="UP000000600">
    <property type="component" value="Unassembled WGS sequence"/>
</dbReference>
<dbReference type="InParanoid" id="A0E2F3"/>
<dbReference type="HOGENOM" id="CLU_728553_0_0_1"/>
<feature type="compositionally biased region" description="Basic and acidic residues" evidence="1">
    <location>
        <begin position="48"/>
        <end position="61"/>
    </location>
</feature>
<dbReference type="KEGG" id="ptm:GSPATT00022642001"/>
<protein>
    <submittedName>
        <fullName evidence="2">Uncharacterized protein</fullName>
    </submittedName>
</protein>
<evidence type="ECO:0000256" key="1">
    <source>
        <dbReference type="SAM" id="MobiDB-lite"/>
    </source>
</evidence>
<feature type="region of interest" description="Disordered" evidence="1">
    <location>
        <begin position="21"/>
        <end position="61"/>
    </location>
</feature>
<evidence type="ECO:0000313" key="3">
    <source>
        <dbReference type="Proteomes" id="UP000000600"/>
    </source>
</evidence>
<gene>
    <name evidence="2" type="ORF">GSPATT00022642001</name>
</gene>
<dbReference type="RefSeq" id="XP_001456867.1">
    <property type="nucleotide sequence ID" value="XM_001456830.1"/>
</dbReference>
<evidence type="ECO:0000313" key="2">
    <source>
        <dbReference type="EMBL" id="CAK89470.1"/>
    </source>
</evidence>
<sequence>MRDQMKNNISEQLLQLGKQQKSILPSHHNTDTKQTQQRMAKKRNSIRSKFERKETDQGDTIRHRQNQYKRLFTERDDNVEKRPKFQAFNNQLIASQQYKKSSLGPLPIKRKQSIQDYIIHNEKAQEIQYNKSNKLDELSFDLENSKSQRSIKNSNIKPNSDYNQKDQEINQNQDNIKKQLANKMYNKIFDKDNSEDENNLTNQYLEEEILRNNQRFTDKQVYHFPQQEFKPIEQSMMIQFEKIKQKEELILQQRDRQQTVLTNTKESKELQAQNIQRALVIKVTSDDSSDEDINGQKLIRGQYLELFKDFEIIKEFKCYYPHNNISQVMLQVLFYNRLQLSKNELYLKHNFMKKKKIKKQDTIMNLLKQTQHLMRKSQQQ</sequence>
<dbReference type="GeneID" id="5042655"/>
<accession>A0E2F3</accession>
<dbReference type="AlphaFoldDB" id="A0E2F3"/>
<dbReference type="EMBL" id="CT868655">
    <property type="protein sequence ID" value="CAK89470.1"/>
    <property type="molecule type" value="Genomic_DNA"/>
</dbReference>
<reference evidence="2 3" key="1">
    <citation type="journal article" date="2006" name="Nature">
        <title>Global trends of whole-genome duplications revealed by the ciliate Paramecium tetraurelia.</title>
        <authorList>
            <consortium name="Genoscope"/>
            <person name="Aury J.-M."/>
            <person name="Jaillon O."/>
            <person name="Duret L."/>
            <person name="Noel B."/>
            <person name="Jubin C."/>
            <person name="Porcel B.M."/>
            <person name="Segurens B."/>
            <person name="Daubin V."/>
            <person name="Anthouard V."/>
            <person name="Aiach N."/>
            <person name="Arnaiz O."/>
            <person name="Billaut A."/>
            <person name="Beisson J."/>
            <person name="Blanc I."/>
            <person name="Bouhouche K."/>
            <person name="Camara F."/>
            <person name="Duharcourt S."/>
            <person name="Guigo R."/>
            <person name="Gogendeau D."/>
            <person name="Katinka M."/>
            <person name="Keller A.-M."/>
            <person name="Kissmehl R."/>
            <person name="Klotz C."/>
            <person name="Koll F."/>
            <person name="Le Moue A."/>
            <person name="Lepere C."/>
            <person name="Malinsky S."/>
            <person name="Nowacki M."/>
            <person name="Nowak J.K."/>
            <person name="Plattner H."/>
            <person name="Poulain J."/>
            <person name="Ruiz F."/>
            <person name="Serrano V."/>
            <person name="Zagulski M."/>
            <person name="Dessen P."/>
            <person name="Betermier M."/>
            <person name="Weissenbach J."/>
            <person name="Scarpelli C."/>
            <person name="Schachter V."/>
            <person name="Sperling L."/>
            <person name="Meyer E."/>
            <person name="Cohen J."/>
            <person name="Wincker P."/>
        </authorList>
    </citation>
    <scope>NUCLEOTIDE SEQUENCE [LARGE SCALE GENOMIC DNA]</scope>
    <source>
        <strain evidence="2 3">Stock d4-2</strain>
    </source>
</reference>